<sequence>MKEGETFFVAQESAANPISWLIEQGSGYLNDFASAGVPGIEEDRLTSTHERNGTDSKRALRSRRPSLPCLLQLGMNVWRNVWHGSWLRQVATERQDHYFSPASQRDAEEDIDSGKGM</sequence>
<dbReference type="AlphaFoldDB" id="A0AAD9GWZ3"/>
<keyword evidence="3" id="KW-1185">Reference proteome</keyword>
<evidence type="ECO:0000313" key="3">
    <source>
        <dbReference type="Proteomes" id="UP001259832"/>
    </source>
</evidence>
<proteinExistence type="predicted"/>
<accession>A0AAD9GWZ3</accession>
<evidence type="ECO:0000313" key="2">
    <source>
        <dbReference type="EMBL" id="KAK1946242.1"/>
    </source>
</evidence>
<gene>
    <name evidence="2" type="ORF">P3T76_001795</name>
</gene>
<reference evidence="2" key="1">
    <citation type="submission" date="2023-08" db="EMBL/GenBank/DDBJ databases">
        <title>Reference Genome Resource for the Citrus Pathogen Phytophthora citrophthora.</title>
        <authorList>
            <person name="Moller H."/>
            <person name="Coetzee B."/>
            <person name="Rose L.J."/>
            <person name="Van Niekerk J.M."/>
        </authorList>
    </citation>
    <scope>NUCLEOTIDE SEQUENCE</scope>
    <source>
        <strain evidence="2">STE-U-9442</strain>
    </source>
</reference>
<evidence type="ECO:0000256" key="1">
    <source>
        <dbReference type="SAM" id="MobiDB-lite"/>
    </source>
</evidence>
<feature type="region of interest" description="Disordered" evidence="1">
    <location>
        <begin position="40"/>
        <end position="62"/>
    </location>
</feature>
<comment type="caution">
    <text evidence="2">The sequence shown here is derived from an EMBL/GenBank/DDBJ whole genome shotgun (WGS) entry which is preliminary data.</text>
</comment>
<dbReference type="EMBL" id="JASMQC010000003">
    <property type="protein sequence ID" value="KAK1946242.1"/>
    <property type="molecule type" value="Genomic_DNA"/>
</dbReference>
<feature type="compositionally biased region" description="Basic and acidic residues" evidence="1">
    <location>
        <begin position="41"/>
        <end position="58"/>
    </location>
</feature>
<dbReference type="Proteomes" id="UP001259832">
    <property type="component" value="Unassembled WGS sequence"/>
</dbReference>
<feature type="region of interest" description="Disordered" evidence="1">
    <location>
        <begin position="97"/>
        <end position="117"/>
    </location>
</feature>
<name>A0AAD9GWZ3_9STRA</name>
<organism evidence="2 3">
    <name type="scientific">Phytophthora citrophthora</name>
    <dbReference type="NCBI Taxonomy" id="4793"/>
    <lineage>
        <taxon>Eukaryota</taxon>
        <taxon>Sar</taxon>
        <taxon>Stramenopiles</taxon>
        <taxon>Oomycota</taxon>
        <taxon>Peronosporomycetes</taxon>
        <taxon>Peronosporales</taxon>
        <taxon>Peronosporaceae</taxon>
        <taxon>Phytophthora</taxon>
    </lineage>
</organism>
<protein>
    <submittedName>
        <fullName evidence="2">Uncharacterized protein</fullName>
    </submittedName>
</protein>